<dbReference type="Pfam" id="PF13579">
    <property type="entry name" value="Glyco_trans_4_4"/>
    <property type="match status" value="1"/>
</dbReference>
<dbReference type="SUPFAM" id="SSF53756">
    <property type="entry name" value="UDP-Glycosyltransferase/glycogen phosphorylase"/>
    <property type="match status" value="1"/>
</dbReference>
<dbReference type="AlphaFoldDB" id="A0A1E1F531"/>
<dbReference type="EMBL" id="AP017655">
    <property type="protein sequence ID" value="BAV65624.1"/>
    <property type="molecule type" value="Genomic_DNA"/>
</dbReference>
<proteinExistence type="predicted"/>
<dbReference type="CDD" id="cd03808">
    <property type="entry name" value="GT4_CapM-like"/>
    <property type="match status" value="1"/>
</dbReference>
<organism evidence="2 3">
    <name type="scientific">Sphingobium cloacae</name>
    <dbReference type="NCBI Taxonomy" id="120107"/>
    <lineage>
        <taxon>Bacteria</taxon>
        <taxon>Pseudomonadati</taxon>
        <taxon>Pseudomonadota</taxon>
        <taxon>Alphaproteobacteria</taxon>
        <taxon>Sphingomonadales</taxon>
        <taxon>Sphingomonadaceae</taxon>
        <taxon>Sphingobium</taxon>
    </lineage>
</organism>
<keyword evidence="3" id="KW-1185">Reference proteome</keyword>
<gene>
    <name evidence="2" type="ORF">SCLO_1025840</name>
</gene>
<dbReference type="GO" id="GO:0016757">
    <property type="term" value="F:glycosyltransferase activity"/>
    <property type="evidence" value="ECO:0007669"/>
    <property type="project" value="TreeGrafter"/>
</dbReference>
<dbReference type="PANTHER" id="PTHR12526:SF638">
    <property type="entry name" value="SPORE COAT PROTEIN SA"/>
    <property type="match status" value="1"/>
</dbReference>
<dbReference type="KEGG" id="sclo:SCLO_1025840"/>
<accession>A0A1E1F531</accession>
<dbReference type="InterPro" id="IPR028098">
    <property type="entry name" value="Glyco_trans_4-like_N"/>
</dbReference>
<reference evidence="2 3" key="1">
    <citation type="submission" date="2016-10" db="EMBL/GenBank/DDBJ databases">
        <title>Complete Genome Sequence of the Nonylphenol-Degrading Bacterium Sphingobium cloacae JCM 10874T.</title>
        <authorList>
            <person name="Ootsuka M."/>
            <person name="Nishizawa T."/>
            <person name="Ohta H."/>
        </authorList>
    </citation>
    <scope>NUCLEOTIDE SEQUENCE [LARGE SCALE GENOMIC DNA]</scope>
    <source>
        <strain evidence="2 3">JCM 10874</strain>
    </source>
</reference>
<dbReference type="PANTHER" id="PTHR12526">
    <property type="entry name" value="GLYCOSYLTRANSFERASE"/>
    <property type="match status" value="1"/>
</dbReference>
<evidence type="ECO:0000259" key="1">
    <source>
        <dbReference type="Pfam" id="PF13579"/>
    </source>
</evidence>
<evidence type="ECO:0000313" key="3">
    <source>
        <dbReference type="Proteomes" id="UP000218272"/>
    </source>
</evidence>
<dbReference type="Gene3D" id="3.40.50.2000">
    <property type="entry name" value="Glycogen Phosphorylase B"/>
    <property type="match status" value="2"/>
</dbReference>
<dbReference type="Proteomes" id="UP000218272">
    <property type="component" value="Chromosome SCLO_1"/>
</dbReference>
<protein>
    <recommendedName>
        <fullName evidence="1">Glycosyltransferase subfamily 4-like N-terminal domain-containing protein</fullName>
    </recommendedName>
</protein>
<dbReference type="Pfam" id="PF13692">
    <property type="entry name" value="Glyco_trans_1_4"/>
    <property type="match status" value="1"/>
</dbReference>
<dbReference type="RefSeq" id="WP_066515297.1">
    <property type="nucleotide sequence ID" value="NZ_AP017655.1"/>
</dbReference>
<evidence type="ECO:0000313" key="2">
    <source>
        <dbReference type="EMBL" id="BAV65624.1"/>
    </source>
</evidence>
<name>A0A1E1F531_9SPHN</name>
<feature type="domain" description="Glycosyltransferase subfamily 4-like N-terminal" evidence="1">
    <location>
        <begin position="19"/>
        <end position="180"/>
    </location>
</feature>
<sequence length="399" mass="43662">MKIVVVASFAPSLVNFRGRLLESLVSRGHEVIACAPEDDPGVAETLGRWGVRYQGIPMARAGINPFADLRTLGALARLFLRLRPGLVLAYTQKPIIYGGIAARLTAPRARRILMCSGLGYACTGGEGADRLRAFVRAVMARLFRLATARADRVLVFNRDDGIDMRRLGMVAPGQDIVQVPGSGVDVAHFRERPLPGGPPTFLMIARLLRDKGVVDYVEAARLVRKRHPEARFRILGPFDPNPSAVSERDMRGWVEEGTIEYLGSTHDVRPCLAEAGVFVLPSYYREGLPRSTLEAMATGRAIITTDSPGCREPVVHGENGWLVPVRDPQSLAAHMMRFIAQPDLMAQMGRRSREIAVGHYSVDQVNALLIDLMGLNEDRGAAPSTHDRRAMAASLAQQS</sequence>